<dbReference type="Proteomes" id="UP000603352">
    <property type="component" value="Unassembled WGS sequence"/>
</dbReference>
<comment type="caution">
    <text evidence="2">The sequence shown here is derived from an EMBL/GenBank/DDBJ whole genome shotgun (WGS) entry which is preliminary data.</text>
</comment>
<proteinExistence type="predicted"/>
<dbReference type="Pfam" id="PF01814">
    <property type="entry name" value="Hemerythrin"/>
    <property type="match status" value="1"/>
</dbReference>
<evidence type="ECO:0000259" key="1">
    <source>
        <dbReference type="Pfam" id="PF01814"/>
    </source>
</evidence>
<evidence type="ECO:0000313" key="2">
    <source>
        <dbReference type="EMBL" id="GGB26250.1"/>
    </source>
</evidence>
<reference evidence="3" key="1">
    <citation type="journal article" date="2019" name="Int. J. Syst. Evol. Microbiol.">
        <title>The Global Catalogue of Microorganisms (GCM) 10K type strain sequencing project: providing services to taxonomists for standard genome sequencing and annotation.</title>
        <authorList>
            <consortium name="The Broad Institute Genomics Platform"/>
            <consortium name="The Broad Institute Genome Sequencing Center for Infectious Disease"/>
            <person name="Wu L."/>
            <person name="Ma J."/>
        </authorList>
    </citation>
    <scope>NUCLEOTIDE SEQUENCE [LARGE SCALE GENOMIC DNA]</scope>
    <source>
        <strain evidence="3">CGMCC 1.10188</strain>
    </source>
</reference>
<feature type="domain" description="Hemerythrin-like" evidence="1">
    <location>
        <begin position="40"/>
        <end position="147"/>
    </location>
</feature>
<dbReference type="RefSeq" id="WP_188574410.1">
    <property type="nucleotide sequence ID" value="NZ_BMDZ01000002.1"/>
</dbReference>
<sequence length="150" mass="16452">MSEIDGLLSMIESRYHPIPIDRLPAIIGLAETVYVLCHDHPSHPARLIEALMRLQDLLTARIRTEAGILFPLIRIGGSPVVAEMVARLRIDQGLAAGQLDDIRAMTGGFRPPTDASPSWRALYLALAGLADSLAAYDRVMTDQLFPRIVV</sequence>
<dbReference type="InterPro" id="IPR012312">
    <property type="entry name" value="Hemerythrin-like"/>
</dbReference>
<name>A0ABQ1I836_9PROT</name>
<evidence type="ECO:0000313" key="3">
    <source>
        <dbReference type="Proteomes" id="UP000603352"/>
    </source>
</evidence>
<organism evidence="2 3">
    <name type="scientific">Tistrella bauzanensis</name>
    <dbReference type="NCBI Taxonomy" id="657419"/>
    <lineage>
        <taxon>Bacteria</taxon>
        <taxon>Pseudomonadati</taxon>
        <taxon>Pseudomonadota</taxon>
        <taxon>Alphaproteobacteria</taxon>
        <taxon>Geminicoccales</taxon>
        <taxon>Geminicoccaceae</taxon>
        <taxon>Tistrella</taxon>
    </lineage>
</organism>
<gene>
    <name evidence="2" type="ORF">GCM10011505_04380</name>
</gene>
<protein>
    <recommendedName>
        <fullName evidence="1">Hemerythrin-like domain-containing protein</fullName>
    </recommendedName>
</protein>
<keyword evidence="3" id="KW-1185">Reference proteome</keyword>
<dbReference type="EMBL" id="BMDZ01000002">
    <property type="protein sequence ID" value="GGB26250.1"/>
    <property type="molecule type" value="Genomic_DNA"/>
</dbReference>
<accession>A0ABQ1I836</accession>